<dbReference type="GO" id="GO:0005524">
    <property type="term" value="F:ATP binding"/>
    <property type="evidence" value="ECO:0007669"/>
    <property type="project" value="InterPro"/>
</dbReference>
<reference evidence="2 3" key="1">
    <citation type="submission" date="2018-04" db="EMBL/GenBank/DDBJ databases">
        <title>Genomic Encyclopedia of Archaeal and Bacterial Type Strains, Phase II (KMG-II): from individual species to whole genera.</title>
        <authorList>
            <person name="Goeker M."/>
        </authorList>
    </citation>
    <scope>NUCLEOTIDE SEQUENCE [LARGE SCALE GENOMIC DNA]</scope>
    <source>
        <strain evidence="2 3">DSM 45787</strain>
    </source>
</reference>
<dbReference type="Gene3D" id="3.30.1490.70">
    <property type="match status" value="1"/>
</dbReference>
<feature type="domain" description="ATP-dependent DNA ligase family profile" evidence="1">
    <location>
        <begin position="23"/>
        <end position="57"/>
    </location>
</feature>
<accession>A0A2T6ATU1</accession>
<dbReference type="AlphaFoldDB" id="A0A2T6ATU1"/>
<proteinExistence type="predicted"/>
<evidence type="ECO:0000313" key="2">
    <source>
        <dbReference type="EMBL" id="PTX47238.1"/>
    </source>
</evidence>
<keyword evidence="3" id="KW-1185">Reference proteome</keyword>
<dbReference type="Pfam" id="PF01068">
    <property type="entry name" value="DNA_ligase_A_M"/>
    <property type="match status" value="1"/>
</dbReference>
<gene>
    <name evidence="2" type="ORF">C8P63_1534</name>
</gene>
<dbReference type="SUPFAM" id="SSF56091">
    <property type="entry name" value="DNA ligase/mRNA capping enzyme, catalytic domain"/>
    <property type="match status" value="1"/>
</dbReference>
<dbReference type="GO" id="GO:0003910">
    <property type="term" value="F:DNA ligase (ATP) activity"/>
    <property type="evidence" value="ECO:0007669"/>
    <property type="project" value="InterPro"/>
</dbReference>
<evidence type="ECO:0000259" key="1">
    <source>
        <dbReference type="Pfam" id="PF01068"/>
    </source>
</evidence>
<sequence>MEEVLEENEVFSRIRHVEENGTGLFRATGEAGLEGIVMKRKDSRYQPGKRSWAWQKVIHWHETEVVITGYRKEDPGWLIAVEKDGRLRPGGVMELGIGRGLFLFLPRGKGGPFISGSGL</sequence>
<name>A0A2T6ATU1_9BACL</name>
<comment type="caution">
    <text evidence="2">The sequence shown here is derived from an EMBL/GenBank/DDBJ whole genome shotgun (WGS) entry which is preliminary data.</text>
</comment>
<organism evidence="2 3">
    <name type="scientific">Melghirimyces profundicolus</name>
    <dbReference type="NCBI Taxonomy" id="1242148"/>
    <lineage>
        <taxon>Bacteria</taxon>
        <taxon>Bacillati</taxon>
        <taxon>Bacillota</taxon>
        <taxon>Bacilli</taxon>
        <taxon>Bacillales</taxon>
        <taxon>Thermoactinomycetaceae</taxon>
        <taxon>Melghirimyces</taxon>
    </lineage>
</organism>
<dbReference type="GO" id="GO:0006310">
    <property type="term" value="P:DNA recombination"/>
    <property type="evidence" value="ECO:0007669"/>
    <property type="project" value="InterPro"/>
</dbReference>
<dbReference type="GO" id="GO:0006281">
    <property type="term" value="P:DNA repair"/>
    <property type="evidence" value="ECO:0007669"/>
    <property type="project" value="InterPro"/>
</dbReference>
<keyword evidence="2" id="KW-0436">Ligase</keyword>
<protein>
    <submittedName>
        <fullName evidence="2">ATP dependent DNA ligase-like protein</fullName>
    </submittedName>
</protein>
<evidence type="ECO:0000313" key="3">
    <source>
        <dbReference type="Proteomes" id="UP000244240"/>
    </source>
</evidence>
<dbReference type="EMBL" id="QBKR01000053">
    <property type="protein sequence ID" value="PTX47238.1"/>
    <property type="molecule type" value="Genomic_DNA"/>
</dbReference>
<dbReference type="Proteomes" id="UP000244240">
    <property type="component" value="Unassembled WGS sequence"/>
</dbReference>
<dbReference type="InterPro" id="IPR012310">
    <property type="entry name" value="DNA_ligase_ATP-dep_cent"/>
</dbReference>
<dbReference type="RefSeq" id="WP_170109768.1">
    <property type="nucleotide sequence ID" value="NZ_QBKR01000053.1"/>
</dbReference>